<dbReference type="GO" id="GO:0006281">
    <property type="term" value="P:DNA repair"/>
    <property type="evidence" value="ECO:0007669"/>
    <property type="project" value="UniProtKB-KW"/>
</dbReference>
<reference evidence="11 12" key="1">
    <citation type="submission" date="2017-07" db="EMBL/GenBank/DDBJ databases">
        <title>Flavobacterium cyanobacteriorum sp. nov., isolated from cyanobacterial aggregates in a eutrophic lake.</title>
        <authorList>
            <person name="Cai H."/>
        </authorList>
    </citation>
    <scope>NUCLEOTIDE SEQUENCE [LARGE SCALE GENOMIC DNA]</scope>
    <source>
        <strain evidence="11 12">TH167</strain>
    </source>
</reference>
<dbReference type="CDD" id="cd09084">
    <property type="entry name" value="EEP-2"/>
    <property type="match status" value="1"/>
</dbReference>
<evidence type="ECO:0000256" key="2">
    <source>
        <dbReference type="ARBA" id="ARBA00001946"/>
    </source>
</evidence>
<keyword evidence="4" id="KW-0479">Metal-binding</keyword>
<evidence type="ECO:0000256" key="8">
    <source>
        <dbReference type="ARBA" id="ARBA00023204"/>
    </source>
</evidence>
<keyword evidence="8" id="KW-0234">DNA repair</keyword>
<evidence type="ECO:0000256" key="6">
    <source>
        <dbReference type="ARBA" id="ARBA00022801"/>
    </source>
</evidence>
<keyword evidence="9" id="KW-1133">Transmembrane helix</keyword>
<accession>A0A255ZAY4</accession>
<evidence type="ECO:0000256" key="4">
    <source>
        <dbReference type="ARBA" id="ARBA00022723"/>
    </source>
</evidence>
<keyword evidence="9" id="KW-0472">Membrane</keyword>
<dbReference type="GO" id="GO:0004519">
    <property type="term" value="F:endonuclease activity"/>
    <property type="evidence" value="ECO:0007669"/>
    <property type="project" value="UniProtKB-KW"/>
</dbReference>
<keyword evidence="5" id="KW-0227">DNA damage</keyword>
<feature type="domain" description="Endonuclease/exonuclease/phosphatase" evidence="10">
    <location>
        <begin position="104"/>
        <end position="339"/>
    </location>
</feature>
<name>A0A255ZAY4_9FLAO</name>
<comment type="caution">
    <text evidence="11">The sequence shown here is derived from an EMBL/GenBank/DDBJ whole genome shotgun (WGS) entry which is preliminary data.</text>
</comment>
<dbReference type="Proteomes" id="UP000216035">
    <property type="component" value="Unassembled WGS sequence"/>
</dbReference>
<evidence type="ECO:0000256" key="9">
    <source>
        <dbReference type="SAM" id="Phobius"/>
    </source>
</evidence>
<keyword evidence="3" id="KW-0540">Nuclease</keyword>
<proteinExistence type="predicted"/>
<dbReference type="AlphaFoldDB" id="A0A255ZAY4"/>
<evidence type="ECO:0000256" key="7">
    <source>
        <dbReference type="ARBA" id="ARBA00022842"/>
    </source>
</evidence>
<evidence type="ECO:0000313" key="11">
    <source>
        <dbReference type="EMBL" id="OYQ38592.1"/>
    </source>
</evidence>
<dbReference type="GO" id="GO:0046872">
    <property type="term" value="F:metal ion binding"/>
    <property type="evidence" value="ECO:0007669"/>
    <property type="project" value="UniProtKB-KW"/>
</dbReference>
<keyword evidence="7" id="KW-0460">Magnesium</keyword>
<organism evidence="11 12">
    <name type="scientific">Flavobacterium aurantiibacter</name>
    <dbReference type="NCBI Taxonomy" id="2023067"/>
    <lineage>
        <taxon>Bacteria</taxon>
        <taxon>Pseudomonadati</taxon>
        <taxon>Bacteroidota</taxon>
        <taxon>Flavobacteriia</taxon>
        <taxon>Flavobacteriales</taxon>
        <taxon>Flavobacteriaceae</taxon>
        <taxon>Flavobacterium</taxon>
    </lineage>
</organism>
<dbReference type="GO" id="GO:0016787">
    <property type="term" value="F:hydrolase activity"/>
    <property type="evidence" value="ECO:0007669"/>
    <property type="project" value="UniProtKB-KW"/>
</dbReference>
<protein>
    <submittedName>
        <fullName evidence="11">Endonuclease</fullName>
    </submittedName>
</protein>
<comment type="cofactor">
    <cofactor evidence="2">
        <name>Mg(2+)</name>
        <dbReference type="ChEBI" id="CHEBI:18420"/>
    </cofactor>
</comment>
<dbReference type="PANTHER" id="PTHR15822:SF4">
    <property type="entry name" value="TYROSYL-DNA PHOSPHODIESTERASE 2"/>
    <property type="match status" value="1"/>
</dbReference>
<feature type="transmembrane region" description="Helical" evidence="9">
    <location>
        <begin position="6"/>
        <end position="28"/>
    </location>
</feature>
<dbReference type="RefSeq" id="WP_094487472.1">
    <property type="nucleotide sequence ID" value="NZ_NOXX01000226.1"/>
</dbReference>
<evidence type="ECO:0000256" key="3">
    <source>
        <dbReference type="ARBA" id="ARBA00022722"/>
    </source>
</evidence>
<keyword evidence="11" id="KW-0255">Endonuclease</keyword>
<evidence type="ECO:0000259" key="10">
    <source>
        <dbReference type="Pfam" id="PF03372"/>
    </source>
</evidence>
<dbReference type="InterPro" id="IPR005135">
    <property type="entry name" value="Endo/exonuclease/phosphatase"/>
</dbReference>
<dbReference type="Pfam" id="PF03372">
    <property type="entry name" value="Exo_endo_phos"/>
    <property type="match status" value="1"/>
</dbReference>
<comment type="cofactor">
    <cofactor evidence="1">
        <name>Mn(2+)</name>
        <dbReference type="ChEBI" id="CHEBI:29035"/>
    </cofactor>
</comment>
<evidence type="ECO:0000313" key="12">
    <source>
        <dbReference type="Proteomes" id="UP000216035"/>
    </source>
</evidence>
<dbReference type="PANTHER" id="PTHR15822">
    <property type="entry name" value="TRAF AND TNF RECEPTOR-ASSOCIATED PROTEIN"/>
    <property type="match status" value="1"/>
</dbReference>
<dbReference type="InterPro" id="IPR036691">
    <property type="entry name" value="Endo/exonu/phosph_ase_sf"/>
</dbReference>
<keyword evidence="9" id="KW-0812">Transmembrane</keyword>
<dbReference type="EMBL" id="NOXX01000226">
    <property type="protein sequence ID" value="OYQ38592.1"/>
    <property type="molecule type" value="Genomic_DNA"/>
</dbReference>
<feature type="transmembrane region" description="Helical" evidence="9">
    <location>
        <begin position="68"/>
        <end position="86"/>
    </location>
</feature>
<dbReference type="InterPro" id="IPR051547">
    <property type="entry name" value="TDP2-like"/>
</dbReference>
<sequence length="350" mass="40415">MAKLSWFNKVVFFFNWLLAAATIIAYLLPRIAPSLYPVLAALTLFLPALLIGNGLFLIFWVIQLKRQAALSLIVLLIGITFVNKFYGFRSNTNHEKQANEVKIVSYNVRLFNKFRWSDKRAVPLEISDFVKEQNPDILCIQEFSANADFHTEQFPYKHTTLRHKKIKTGQAIFSKYKIINSGVVSFPNSDAEAIFADVLIKADTVRVYNMHLESVRITPSVNKINNDINELDQSKSEFMLRRIGRAFRKQQNQAEKLRLHRADIRFRTIVCGDMNNSAFSYVYRQIKGDLNDTFVEAGSGLGKTYDFKYYPARIDYILADKRFEVKDFDTFNEIQDSDHFPIATVLAFTN</sequence>
<gene>
    <name evidence="11" type="ORF">CHX27_14480</name>
</gene>
<evidence type="ECO:0000256" key="1">
    <source>
        <dbReference type="ARBA" id="ARBA00001936"/>
    </source>
</evidence>
<keyword evidence="12" id="KW-1185">Reference proteome</keyword>
<evidence type="ECO:0000256" key="5">
    <source>
        <dbReference type="ARBA" id="ARBA00022763"/>
    </source>
</evidence>
<dbReference type="OrthoDB" id="635146at2"/>
<dbReference type="Gene3D" id="3.60.10.10">
    <property type="entry name" value="Endonuclease/exonuclease/phosphatase"/>
    <property type="match status" value="1"/>
</dbReference>
<keyword evidence="6" id="KW-0378">Hydrolase</keyword>
<feature type="transmembrane region" description="Helical" evidence="9">
    <location>
        <begin position="35"/>
        <end position="62"/>
    </location>
</feature>
<dbReference type="SUPFAM" id="SSF56219">
    <property type="entry name" value="DNase I-like"/>
    <property type="match status" value="1"/>
</dbReference>